<evidence type="ECO:0000313" key="4">
    <source>
        <dbReference type="Proteomes" id="UP001446871"/>
    </source>
</evidence>
<feature type="domain" description="Thioredoxin-like fold" evidence="2">
    <location>
        <begin position="103"/>
        <end position="200"/>
    </location>
</feature>
<keyword evidence="4" id="KW-1185">Reference proteome</keyword>
<dbReference type="InterPro" id="IPR012336">
    <property type="entry name" value="Thioredoxin-like_fold"/>
</dbReference>
<evidence type="ECO:0000313" key="3">
    <source>
        <dbReference type="EMBL" id="KAK8053659.1"/>
    </source>
</evidence>
<evidence type="ECO:0000259" key="2">
    <source>
        <dbReference type="Pfam" id="PF17172"/>
    </source>
</evidence>
<reference evidence="3 4" key="1">
    <citation type="submission" date="2023-01" db="EMBL/GenBank/DDBJ databases">
        <title>Analysis of 21 Apiospora genomes using comparative genomics revels a genus with tremendous synthesis potential of carbohydrate active enzymes and secondary metabolites.</title>
        <authorList>
            <person name="Sorensen T."/>
        </authorList>
    </citation>
    <scope>NUCLEOTIDE SEQUENCE [LARGE SCALE GENOMIC DNA]</scope>
    <source>
        <strain evidence="3 4">CBS 83171</strain>
    </source>
</reference>
<name>A0ABR1U6X4_9PEZI</name>
<feature type="non-terminal residue" evidence="3">
    <location>
        <position position="1"/>
    </location>
</feature>
<dbReference type="Pfam" id="PF17172">
    <property type="entry name" value="GST_N_4"/>
    <property type="match status" value="1"/>
</dbReference>
<feature type="domain" description="Metaxin glutathione S-transferase" evidence="1">
    <location>
        <begin position="254"/>
        <end position="319"/>
    </location>
</feature>
<evidence type="ECO:0000259" key="1">
    <source>
        <dbReference type="Pfam" id="PF17171"/>
    </source>
</evidence>
<proteinExistence type="predicted"/>
<dbReference type="PANTHER" id="PTHR12289:SF44">
    <property type="entry name" value="OUTER MEMBRANE PROTEIN (SAM35), PUTATIVE (AFU_ORTHOLOGUE AFUA_1G13180)-RELATED"/>
    <property type="match status" value="1"/>
</dbReference>
<dbReference type="InterPro" id="IPR050931">
    <property type="entry name" value="Mito_Protein_Transport_Metaxin"/>
</dbReference>
<dbReference type="Pfam" id="PF17171">
    <property type="entry name" value="GST_C_6"/>
    <property type="match status" value="1"/>
</dbReference>
<sequence length="330" mass="36034">TRPHTHTHTHTHLLSSAMSQVSAAAAAAPGPATTTAAAPHRTAPRSGWFTIPEPLRLVFKRFPLVTYAPNELPVRSPSNRYLPVLYVFASDQDALKGLPSYNPSCLKWQTFLKLAGVQFRLAPSSNHASPTGALPFLIPPSSPSDAASQIPIPSNKLESYALEKGTEKLADTTGSKLDAYQALLDHRIRNAWLYALYLSPGNSSLLSQLYVEPCSASMVVRTTILHKLRRAAEAEVLQSIGAPRVPPTTLYIGAEQAFEALSAGLGSDEWFFGNSRPGLFDAAVFAYTHLLLDDNLAWIDTRLRDSLLKFPALVGHRKRLLSRCWGKANE</sequence>
<dbReference type="InterPro" id="IPR033468">
    <property type="entry name" value="Metaxin_GST"/>
</dbReference>
<dbReference type="EMBL" id="JAQQWM010000008">
    <property type="protein sequence ID" value="KAK8053659.1"/>
    <property type="molecule type" value="Genomic_DNA"/>
</dbReference>
<comment type="caution">
    <text evidence="3">The sequence shown here is derived from an EMBL/GenBank/DDBJ whole genome shotgun (WGS) entry which is preliminary data.</text>
</comment>
<protein>
    <recommendedName>
        <fullName evidence="5">Mitochondrial outer membrane protein</fullName>
    </recommendedName>
</protein>
<gene>
    <name evidence="3" type="ORF">PG996_012960</name>
</gene>
<accession>A0ABR1U6X4</accession>
<dbReference type="Proteomes" id="UP001446871">
    <property type="component" value="Unassembled WGS sequence"/>
</dbReference>
<dbReference type="PANTHER" id="PTHR12289">
    <property type="entry name" value="METAXIN RELATED"/>
    <property type="match status" value="1"/>
</dbReference>
<organism evidence="3 4">
    <name type="scientific">Apiospora saccharicola</name>
    <dbReference type="NCBI Taxonomy" id="335842"/>
    <lineage>
        <taxon>Eukaryota</taxon>
        <taxon>Fungi</taxon>
        <taxon>Dikarya</taxon>
        <taxon>Ascomycota</taxon>
        <taxon>Pezizomycotina</taxon>
        <taxon>Sordariomycetes</taxon>
        <taxon>Xylariomycetidae</taxon>
        <taxon>Amphisphaeriales</taxon>
        <taxon>Apiosporaceae</taxon>
        <taxon>Apiospora</taxon>
    </lineage>
</organism>
<evidence type="ECO:0008006" key="5">
    <source>
        <dbReference type="Google" id="ProtNLM"/>
    </source>
</evidence>